<dbReference type="EC" id="2.7.2.4" evidence="15"/>
<dbReference type="GO" id="GO:0009088">
    <property type="term" value="P:threonine biosynthetic process"/>
    <property type="evidence" value="ECO:0007669"/>
    <property type="project" value="UniProtKB-UniPathway"/>
</dbReference>
<evidence type="ECO:0000256" key="9">
    <source>
        <dbReference type="ARBA" id="ARBA00022777"/>
    </source>
</evidence>
<protein>
    <recommendedName>
        <fullName evidence="15">Aspartokinase</fullName>
        <ecNumber evidence="15">2.7.2.4</ecNumber>
    </recommendedName>
</protein>
<dbReference type="InterPro" id="IPR002912">
    <property type="entry name" value="ACT_dom"/>
</dbReference>
<comment type="catalytic activity">
    <reaction evidence="13 15">
        <text>L-aspartate + ATP = 4-phospho-L-aspartate + ADP</text>
        <dbReference type="Rhea" id="RHEA:23776"/>
        <dbReference type="ChEBI" id="CHEBI:29991"/>
        <dbReference type="ChEBI" id="CHEBI:30616"/>
        <dbReference type="ChEBI" id="CHEBI:57535"/>
        <dbReference type="ChEBI" id="CHEBI:456216"/>
        <dbReference type="EC" id="2.7.2.4"/>
    </reaction>
</comment>
<dbReference type="SUPFAM" id="SSF53633">
    <property type="entry name" value="Carbamate kinase-like"/>
    <property type="match status" value="1"/>
</dbReference>
<dbReference type="CDD" id="cd04891">
    <property type="entry name" value="ACT_AK-LysC-DapG-like_1"/>
    <property type="match status" value="1"/>
</dbReference>
<evidence type="ECO:0000256" key="1">
    <source>
        <dbReference type="ARBA" id="ARBA00003121"/>
    </source>
</evidence>
<evidence type="ECO:0000313" key="18">
    <source>
        <dbReference type="EMBL" id="SCY02328.1"/>
    </source>
</evidence>
<dbReference type="PROSITE" id="PS51671">
    <property type="entry name" value="ACT"/>
    <property type="match status" value="1"/>
</dbReference>
<dbReference type="InterPro" id="IPR045865">
    <property type="entry name" value="ACT-like_dom_sf"/>
</dbReference>
<dbReference type="InterPro" id="IPR005260">
    <property type="entry name" value="Asp_kin_monofn"/>
</dbReference>
<dbReference type="InterPro" id="IPR001341">
    <property type="entry name" value="Asp_kinase"/>
</dbReference>
<comment type="similarity">
    <text evidence="5 15">Belongs to the aspartokinase family.</text>
</comment>
<evidence type="ECO:0000256" key="12">
    <source>
        <dbReference type="ARBA" id="ARBA00023154"/>
    </source>
</evidence>
<keyword evidence="6 16" id="KW-0028">Amino-acid biosynthesis</keyword>
<evidence type="ECO:0000256" key="4">
    <source>
        <dbReference type="ARBA" id="ARBA00005139"/>
    </source>
</evidence>
<evidence type="ECO:0000256" key="6">
    <source>
        <dbReference type="ARBA" id="ARBA00022605"/>
    </source>
</evidence>
<comment type="pathway">
    <text evidence="4 16">Amino-acid biosynthesis; L-threonine biosynthesis; L-threonine from L-aspartate: step 1/5.</text>
</comment>
<dbReference type="InterPro" id="IPR001048">
    <property type="entry name" value="Asp/Glu/Uridylate_kinase"/>
</dbReference>
<feature type="binding site" evidence="14">
    <location>
        <position position="47"/>
    </location>
    <ligand>
        <name>substrate</name>
    </ligand>
</feature>
<keyword evidence="10 14" id="KW-0067">ATP-binding</keyword>
<sequence length="406" mass="44400">MNIVVQKYGGTSVGSVDKIKAVADKIIKKRAEGFQVVVIVSAMGKTTDELLSLAKAISDTPDPREMDMLLTTGEQVAISLLSMALISKGHSAVSFTGHQLNIQTTSLHQKARIKDISISRVIEAFEDNKIVVVAGFQGVTDNHEYTTLGRGGSDTSAVALAAKLGARCEIYTDVEGIYTMDPRKLTKARKINKISYAEMMEMASLGAGVMHYRAVEMANKYKIPLYVASTFSEEPGTIIQFEGEDSMEETVITGMASNLEDIQVTVINLPSSTGNLYRLFGQLADREVNVDMISHMITEDGKMYVSFTIPKEDLSIAEDIISNWQQEIPEIKWEINKNIAKISVVGLGMRTHSGVAAGVFKIMAENNIEIKMVTTSEIKITWVVDSCLEEKVITLIGKGFGLVTVE</sequence>
<feature type="binding site" evidence="14">
    <location>
        <position position="183"/>
    </location>
    <ligand>
        <name>ATP</name>
        <dbReference type="ChEBI" id="CHEBI:30616"/>
    </ligand>
</feature>
<proteinExistence type="inferred from homology"/>
<accession>A0A1G5CJ26</accession>
<dbReference type="PANTHER" id="PTHR21499">
    <property type="entry name" value="ASPARTATE KINASE"/>
    <property type="match status" value="1"/>
</dbReference>
<dbReference type="Pfam" id="PF00696">
    <property type="entry name" value="AA_kinase"/>
    <property type="match status" value="1"/>
</dbReference>
<dbReference type="OrthoDB" id="9799110at2"/>
<dbReference type="InterPro" id="IPR041740">
    <property type="entry name" value="AKii-LysC-BS"/>
</dbReference>
<dbReference type="GO" id="GO:0005829">
    <property type="term" value="C:cytosol"/>
    <property type="evidence" value="ECO:0007669"/>
    <property type="project" value="TreeGrafter"/>
</dbReference>
<keyword evidence="11" id="KW-0220">Diaminopimelate biosynthesis</keyword>
<feature type="binding site" evidence="14">
    <location>
        <position position="74"/>
    </location>
    <ligand>
        <name>substrate</name>
    </ligand>
</feature>
<keyword evidence="7 15" id="KW-0808">Transferase</keyword>
<dbReference type="NCBIfam" id="NF005155">
    <property type="entry name" value="PRK06635.1-4"/>
    <property type="match status" value="1"/>
</dbReference>
<dbReference type="InterPro" id="IPR018042">
    <property type="entry name" value="Aspartate_kinase_CS"/>
</dbReference>
<dbReference type="UniPathway" id="UPA00051">
    <property type="reaction ID" value="UER00462"/>
</dbReference>
<evidence type="ECO:0000256" key="13">
    <source>
        <dbReference type="ARBA" id="ARBA00047872"/>
    </source>
</evidence>
<dbReference type="PIRSF" id="PIRSF000726">
    <property type="entry name" value="Asp_kin"/>
    <property type="match status" value="1"/>
</dbReference>
<dbReference type="STRING" id="1120976.SAMN03080606_00676"/>
<dbReference type="CDD" id="cd04261">
    <property type="entry name" value="AAK_AKii-LysC-BS"/>
    <property type="match status" value="1"/>
</dbReference>
<dbReference type="GO" id="GO:0009089">
    <property type="term" value="P:lysine biosynthetic process via diaminopimelate"/>
    <property type="evidence" value="ECO:0007669"/>
    <property type="project" value="UniProtKB-UniPathway"/>
</dbReference>
<dbReference type="FunFam" id="3.40.1160.10:FF:000002">
    <property type="entry name" value="Aspartokinase"/>
    <property type="match status" value="1"/>
</dbReference>
<evidence type="ECO:0000259" key="17">
    <source>
        <dbReference type="PROSITE" id="PS51671"/>
    </source>
</evidence>
<feature type="binding site" evidence="14">
    <location>
        <position position="178"/>
    </location>
    <ligand>
        <name>ATP</name>
        <dbReference type="ChEBI" id="CHEBI:30616"/>
    </ligand>
</feature>
<comment type="pathway">
    <text evidence="2 16">Amino-acid biosynthesis; L-lysine biosynthesis via DAP pathway; (S)-tetrahydrodipicolinate from L-aspartate: step 1/4.</text>
</comment>
<evidence type="ECO:0000256" key="7">
    <source>
        <dbReference type="ARBA" id="ARBA00022679"/>
    </source>
</evidence>
<evidence type="ECO:0000256" key="2">
    <source>
        <dbReference type="ARBA" id="ARBA00004766"/>
    </source>
</evidence>
<evidence type="ECO:0000256" key="10">
    <source>
        <dbReference type="ARBA" id="ARBA00022840"/>
    </source>
</evidence>
<feature type="domain" description="ACT" evidence="17">
    <location>
        <begin position="264"/>
        <end position="349"/>
    </location>
</feature>
<dbReference type="NCBIfam" id="TIGR00657">
    <property type="entry name" value="asp_kinases"/>
    <property type="match status" value="1"/>
</dbReference>
<dbReference type="PROSITE" id="PS00324">
    <property type="entry name" value="ASPARTOKINASE"/>
    <property type="match status" value="1"/>
</dbReference>
<evidence type="ECO:0000256" key="3">
    <source>
        <dbReference type="ARBA" id="ARBA00004986"/>
    </source>
</evidence>
<feature type="binding site" evidence="14">
    <location>
        <begin position="172"/>
        <end position="173"/>
    </location>
    <ligand>
        <name>ATP</name>
        <dbReference type="ChEBI" id="CHEBI:30616"/>
    </ligand>
</feature>
<dbReference type="CDD" id="cd04936">
    <property type="entry name" value="ACT_AKii-LysC-BS-like_2"/>
    <property type="match status" value="1"/>
</dbReference>
<evidence type="ECO:0000256" key="5">
    <source>
        <dbReference type="ARBA" id="ARBA00010122"/>
    </source>
</evidence>
<dbReference type="GO" id="GO:0005524">
    <property type="term" value="F:ATP binding"/>
    <property type="evidence" value="ECO:0007669"/>
    <property type="project" value="UniProtKB-KW"/>
</dbReference>
<comment type="pathway">
    <text evidence="3 16">Amino-acid biosynthesis; L-methionine biosynthesis via de novo pathway; L-homoserine from L-aspartate: step 1/3.</text>
</comment>
<dbReference type="Gene3D" id="3.40.1160.10">
    <property type="entry name" value="Acetylglutamate kinase-like"/>
    <property type="match status" value="1"/>
</dbReference>
<dbReference type="SUPFAM" id="SSF55021">
    <property type="entry name" value="ACT-like"/>
    <property type="match status" value="2"/>
</dbReference>
<gene>
    <name evidence="18" type="ORF">SAMN03080606_00676</name>
</gene>
<dbReference type="Proteomes" id="UP000198636">
    <property type="component" value="Unassembled WGS sequence"/>
</dbReference>
<dbReference type="InterPro" id="IPR054352">
    <property type="entry name" value="ACT_Aspartokinase"/>
</dbReference>
<dbReference type="InterPro" id="IPR036393">
    <property type="entry name" value="AceGlu_kinase-like_sf"/>
</dbReference>
<dbReference type="EMBL" id="FMUS01000003">
    <property type="protein sequence ID" value="SCY02328.1"/>
    <property type="molecule type" value="Genomic_DNA"/>
</dbReference>
<evidence type="ECO:0000256" key="16">
    <source>
        <dbReference type="RuleBase" id="RU004249"/>
    </source>
</evidence>
<name>A0A1G5CJ26_9FIRM</name>
<dbReference type="UniPathway" id="UPA00034">
    <property type="reaction ID" value="UER00015"/>
</dbReference>
<dbReference type="NCBIfam" id="NF005154">
    <property type="entry name" value="PRK06635.1-2"/>
    <property type="match status" value="1"/>
</dbReference>
<keyword evidence="9 15" id="KW-0418">Kinase</keyword>
<evidence type="ECO:0000313" key="19">
    <source>
        <dbReference type="Proteomes" id="UP000198636"/>
    </source>
</evidence>
<dbReference type="RefSeq" id="WP_091539950.1">
    <property type="nucleotide sequence ID" value="NZ_FMUS01000003.1"/>
</dbReference>
<evidence type="ECO:0000256" key="15">
    <source>
        <dbReference type="RuleBase" id="RU003448"/>
    </source>
</evidence>
<reference evidence="18 19" key="1">
    <citation type="submission" date="2016-10" db="EMBL/GenBank/DDBJ databases">
        <authorList>
            <person name="de Groot N.N."/>
        </authorList>
    </citation>
    <scope>NUCLEOTIDE SEQUENCE [LARGE SCALE GENOMIC DNA]</scope>
    <source>
        <strain evidence="18 19">DSM 18978</strain>
    </source>
</reference>
<comment type="function">
    <text evidence="1">Catalyzes the phosphorylation of the beta-carboxyl group of aspartic acid with ATP to yield 4-phospho-L-aspartate, which is involved in the branched biosynthetic pathway leading to the biosynthesis of amino acids threonine, isoleucine and methionine.</text>
</comment>
<dbReference type="UniPathway" id="UPA00050">
    <property type="reaction ID" value="UER00461"/>
</dbReference>
<dbReference type="Pfam" id="PF22468">
    <property type="entry name" value="ACT_9"/>
    <property type="match status" value="1"/>
</dbReference>
<keyword evidence="19" id="KW-1185">Reference proteome</keyword>
<dbReference type="AlphaFoldDB" id="A0A1G5CJ26"/>
<keyword evidence="12" id="KW-0457">Lysine biosynthesis</keyword>
<organism evidence="18 19">
    <name type="scientific">Alkaliphilus peptidifermentans DSM 18978</name>
    <dbReference type="NCBI Taxonomy" id="1120976"/>
    <lineage>
        <taxon>Bacteria</taxon>
        <taxon>Bacillati</taxon>
        <taxon>Bacillota</taxon>
        <taxon>Clostridia</taxon>
        <taxon>Peptostreptococcales</taxon>
        <taxon>Natronincolaceae</taxon>
        <taxon>Alkaliphilus</taxon>
    </lineage>
</organism>
<keyword evidence="8 14" id="KW-0547">Nucleotide-binding</keyword>
<dbReference type="Gene3D" id="3.30.70.260">
    <property type="match status" value="2"/>
</dbReference>
<evidence type="ECO:0000256" key="14">
    <source>
        <dbReference type="PIRSR" id="PIRSR000726-1"/>
    </source>
</evidence>
<dbReference type="GO" id="GO:0004072">
    <property type="term" value="F:aspartate kinase activity"/>
    <property type="evidence" value="ECO:0007669"/>
    <property type="project" value="UniProtKB-EC"/>
</dbReference>
<feature type="binding site" evidence="14">
    <location>
        <begin position="7"/>
        <end position="10"/>
    </location>
    <ligand>
        <name>ATP</name>
        <dbReference type="ChEBI" id="CHEBI:30616"/>
    </ligand>
</feature>
<evidence type="ECO:0000256" key="11">
    <source>
        <dbReference type="ARBA" id="ARBA00022915"/>
    </source>
</evidence>
<dbReference type="PANTHER" id="PTHR21499:SF68">
    <property type="entry name" value="ASPARTOKINASE 2"/>
    <property type="match status" value="1"/>
</dbReference>
<dbReference type="GO" id="GO:0009090">
    <property type="term" value="P:homoserine biosynthetic process"/>
    <property type="evidence" value="ECO:0007669"/>
    <property type="project" value="TreeGrafter"/>
</dbReference>
<dbReference type="GO" id="GO:0019877">
    <property type="term" value="P:diaminopimelate biosynthetic process"/>
    <property type="evidence" value="ECO:0007669"/>
    <property type="project" value="UniProtKB-KW"/>
</dbReference>
<evidence type="ECO:0000256" key="8">
    <source>
        <dbReference type="ARBA" id="ARBA00022741"/>
    </source>
</evidence>